<comment type="subcellular location">
    <subcellularLocation>
        <location evidence="1 7">Endoplasmic reticulum membrane</location>
        <topology evidence="1 7">Multi-pass membrane protein</topology>
    </subcellularLocation>
</comment>
<dbReference type="InterPro" id="IPR013174">
    <property type="entry name" value="DPM3"/>
</dbReference>
<dbReference type="UniPathway" id="UPA00378"/>
<dbReference type="GO" id="GO:0033185">
    <property type="term" value="C:dolichol-phosphate-mannose synthase complex"/>
    <property type="evidence" value="ECO:0007669"/>
    <property type="project" value="TreeGrafter"/>
</dbReference>
<keyword evidence="3 7" id="KW-0812">Transmembrane</keyword>
<keyword evidence="6 7" id="KW-0472">Membrane</keyword>
<keyword evidence="9" id="KW-1185">Reference proteome</keyword>
<reference evidence="8 9" key="1">
    <citation type="journal article" date="2018" name="Mol. Biol. Evol.">
        <title>Broad Genomic Sampling Reveals a Smut Pathogenic Ancestry of the Fungal Clade Ustilaginomycotina.</title>
        <authorList>
            <person name="Kijpornyongpan T."/>
            <person name="Mondo S.J."/>
            <person name="Barry K."/>
            <person name="Sandor L."/>
            <person name="Lee J."/>
            <person name="Lipzen A."/>
            <person name="Pangilinan J."/>
            <person name="LaButti K."/>
            <person name="Hainaut M."/>
            <person name="Henrissat B."/>
            <person name="Grigoriev I.V."/>
            <person name="Spatafora J.W."/>
            <person name="Aime M.C."/>
        </authorList>
    </citation>
    <scope>NUCLEOTIDE SEQUENCE [LARGE SCALE GENOMIC DNA]</scope>
    <source>
        <strain evidence="8 9">MCA 5214</strain>
    </source>
</reference>
<dbReference type="Proteomes" id="UP000245884">
    <property type="component" value="Unassembled WGS sequence"/>
</dbReference>
<keyword evidence="5 7" id="KW-1133">Transmembrane helix</keyword>
<dbReference type="GO" id="GO:0006506">
    <property type="term" value="P:GPI anchor biosynthetic process"/>
    <property type="evidence" value="ECO:0007669"/>
    <property type="project" value="TreeGrafter"/>
</dbReference>
<dbReference type="STRING" id="1569628.A0A316ULI3"/>
<protein>
    <recommendedName>
        <fullName evidence="7">Dolichol-phosphate mannosyltransferase subunit 3</fullName>
    </recommendedName>
</protein>
<organism evidence="8 9">
    <name type="scientific">Jaminaea rosea</name>
    <dbReference type="NCBI Taxonomy" id="1569628"/>
    <lineage>
        <taxon>Eukaryota</taxon>
        <taxon>Fungi</taxon>
        <taxon>Dikarya</taxon>
        <taxon>Basidiomycota</taxon>
        <taxon>Ustilaginomycotina</taxon>
        <taxon>Exobasidiomycetes</taxon>
        <taxon>Microstromatales</taxon>
        <taxon>Microstromatales incertae sedis</taxon>
        <taxon>Jaminaea</taxon>
    </lineage>
</organism>
<comment type="function">
    <text evidence="7">Stabilizer subunit of the dolichol-phosphate mannose (DPM) synthase complex; tethers catalytic subunit to the ER.</text>
</comment>
<dbReference type="OrthoDB" id="2014333at2759"/>
<name>A0A316ULI3_9BASI</name>
<gene>
    <name evidence="8" type="ORF">BDZ90DRAFT_262686</name>
</gene>
<dbReference type="PANTHER" id="PTHR16433:SF0">
    <property type="entry name" value="DOLICHOL-PHOSPHATE MANNOSYLTRANSFERASE SUBUNIT 3"/>
    <property type="match status" value="1"/>
</dbReference>
<sequence length="95" mass="10861">MSRFSNFVLYSGIATLIYAALFFGVLPTPGLSEQVKDDILPVIPWWTLVSFGSYMLWQMGWGIFNFNDVPEAYQSLMVDIKNAKDFLRERGVDVD</sequence>
<keyword evidence="8" id="KW-0808">Transferase</keyword>
<comment type="similarity">
    <text evidence="2 7">Belongs to the DPM3 family.</text>
</comment>
<evidence type="ECO:0000256" key="6">
    <source>
        <dbReference type="ARBA" id="ARBA00023136"/>
    </source>
</evidence>
<dbReference type="Pfam" id="PF08285">
    <property type="entry name" value="DPM3"/>
    <property type="match status" value="1"/>
</dbReference>
<keyword evidence="8" id="KW-0328">Glycosyltransferase</keyword>
<feature type="transmembrane region" description="Helical" evidence="7">
    <location>
        <begin position="39"/>
        <end position="57"/>
    </location>
</feature>
<dbReference type="EMBL" id="KZ819677">
    <property type="protein sequence ID" value="PWN25241.1"/>
    <property type="molecule type" value="Genomic_DNA"/>
</dbReference>
<proteinExistence type="inferred from homology"/>
<evidence type="ECO:0000256" key="7">
    <source>
        <dbReference type="RuleBase" id="RU365085"/>
    </source>
</evidence>
<evidence type="ECO:0000256" key="4">
    <source>
        <dbReference type="ARBA" id="ARBA00022824"/>
    </source>
</evidence>
<evidence type="ECO:0000313" key="9">
    <source>
        <dbReference type="Proteomes" id="UP000245884"/>
    </source>
</evidence>
<keyword evidence="4 7" id="KW-0256">Endoplasmic reticulum</keyword>
<evidence type="ECO:0000256" key="5">
    <source>
        <dbReference type="ARBA" id="ARBA00022989"/>
    </source>
</evidence>
<evidence type="ECO:0000256" key="3">
    <source>
        <dbReference type="ARBA" id="ARBA00022692"/>
    </source>
</evidence>
<evidence type="ECO:0000313" key="8">
    <source>
        <dbReference type="EMBL" id="PWN25241.1"/>
    </source>
</evidence>
<dbReference type="AlphaFoldDB" id="A0A316ULI3"/>
<dbReference type="GeneID" id="37030341"/>
<evidence type="ECO:0000256" key="1">
    <source>
        <dbReference type="ARBA" id="ARBA00004477"/>
    </source>
</evidence>
<comment type="subunit">
    <text evidence="7">Component of the dolichol-phosphate mannose (DPM) synthase complex.</text>
</comment>
<dbReference type="PANTHER" id="PTHR16433">
    <property type="entry name" value="DOLICHOL-PHOSPHATE MANNOSYLTRANSFERASE SUBUNIT 3"/>
    <property type="match status" value="1"/>
</dbReference>
<accession>A0A316ULI3</accession>
<feature type="transmembrane region" description="Helical" evidence="7">
    <location>
        <begin position="7"/>
        <end position="27"/>
    </location>
</feature>
<comment type="pathway">
    <text evidence="7">Protein modification; protein glycosylation.</text>
</comment>
<dbReference type="GO" id="GO:0005789">
    <property type="term" value="C:endoplasmic reticulum membrane"/>
    <property type="evidence" value="ECO:0007669"/>
    <property type="project" value="UniProtKB-SubCell"/>
</dbReference>
<dbReference type="GO" id="GO:0016757">
    <property type="term" value="F:glycosyltransferase activity"/>
    <property type="evidence" value="ECO:0007669"/>
    <property type="project" value="UniProtKB-KW"/>
</dbReference>
<dbReference type="RefSeq" id="XP_025359853.1">
    <property type="nucleotide sequence ID" value="XM_025508518.1"/>
</dbReference>
<evidence type="ECO:0000256" key="2">
    <source>
        <dbReference type="ARBA" id="ARBA00010430"/>
    </source>
</evidence>